<name>A0A9N9KDT7_9GLOM</name>
<dbReference type="OrthoDB" id="424572at2759"/>
<gene>
    <name evidence="1" type="ORF">CPELLU_LOCUS19613</name>
</gene>
<sequence length="41" mass="4927">YTDAHPRKRRMIMDMEVFKKHADAQIRNDLVDCQFDICSVE</sequence>
<dbReference type="EMBL" id="CAJVQA010048759">
    <property type="protein sequence ID" value="CAG8820083.1"/>
    <property type="molecule type" value="Genomic_DNA"/>
</dbReference>
<comment type="caution">
    <text evidence="1">The sequence shown here is derived from an EMBL/GenBank/DDBJ whole genome shotgun (WGS) entry which is preliminary data.</text>
</comment>
<protein>
    <submittedName>
        <fullName evidence="1">10096_t:CDS:1</fullName>
    </submittedName>
</protein>
<accession>A0A9N9KDT7</accession>
<feature type="non-terminal residue" evidence="1">
    <location>
        <position position="1"/>
    </location>
</feature>
<dbReference type="Proteomes" id="UP000789759">
    <property type="component" value="Unassembled WGS sequence"/>
</dbReference>
<evidence type="ECO:0000313" key="1">
    <source>
        <dbReference type="EMBL" id="CAG8820083.1"/>
    </source>
</evidence>
<organism evidence="1 2">
    <name type="scientific">Cetraspora pellucida</name>
    <dbReference type="NCBI Taxonomy" id="1433469"/>
    <lineage>
        <taxon>Eukaryota</taxon>
        <taxon>Fungi</taxon>
        <taxon>Fungi incertae sedis</taxon>
        <taxon>Mucoromycota</taxon>
        <taxon>Glomeromycotina</taxon>
        <taxon>Glomeromycetes</taxon>
        <taxon>Diversisporales</taxon>
        <taxon>Gigasporaceae</taxon>
        <taxon>Cetraspora</taxon>
    </lineage>
</organism>
<evidence type="ECO:0000313" key="2">
    <source>
        <dbReference type="Proteomes" id="UP000789759"/>
    </source>
</evidence>
<proteinExistence type="predicted"/>
<keyword evidence="2" id="KW-1185">Reference proteome</keyword>
<reference evidence="1" key="1">
    <citation type="submission" date="2021-06" db="EMBL/GenBank/DDBJ databases">
        <authorList>
            <person name="Kallberg Y."/>
            <person name="Tangrot J."/>
            <person name="Rosling A."/>
        </authorList>
    </citation>
    <scope>NUCLEOTIDE SEQUENCE</scope>
    <source>
        <strain evidence="1">FL966</strain>
    </source>
</reference>
<feature type="non-terminal residue" evidence="1">
    <location>
        <position position="41"/>
    </location>
</feature>
<dbReference type="AlphaFoldDB" id="A0A9N9KDT7"/>